<feature type="transmembrane region" description="Helical" evidence="1">
    <location>
        <begin position="215"/>
        <end position="241"/>
    </location>
</feature>
<evidence type="ECO:0000313" key="2">
    <source>
        <dbReference type="EMBL" id="QNM08863.1"/>
    </source>
</evidence>
<dbReference type="RefSeq" id="WP_118647364.1">
    <property type="nucleotide sequence ID" value="NZ_CP060635.1"/>
</dbReference>
<evidence type="ECO:0000256" key="1">
    <source>
        <dbReference type="SAM" id="Phobius"/>
    </source>
</evidence>
<evidence type="ECO:0000313" key="3">
    <source>
        <dbReference type="Proteomes" id="UP000515860"/>
    </source>
</evidence>
<keyword evidence="1" id="KW-0812">Transmembrane</keyword>
<keyword evidence="3" id="KW-1185">Reference proteome</keyword>
<organism evidence="2 3">
    <name type="scientific">Wansuia hejianensis</name>
    <dbReference type="NCBI Taxonomy" id="2763667"/>
    <lineage>
        <taxon>Bacteria</taxon>
        <taxon>Bacillati</taxon>
        <taxon>Bacillota</taxon>
        <taxon>Clostridia</taxon>
        <taxon>Lachnospirales</taxon>
        <taxon>Lachnospiraceae</taxon>
        <taxon>Wansuia</taxon>
    </lineage>
</organism>
<keyword evidence="1" id="KW-0472">Membrane</keyword>
<sequence length="261" mass="30398">MNEKKKIYYTRTYRHLKKNHLKSVLYLLIFILPCLIIFSMNLHNLTKFISDTGVAVLGRAFPGIPMYISRDVFSFLGTIEYIDMPTTYPGLPFVFANLVIMLLALVFLGTGRRKGKPVAIFCMLMVIIHIVNCVYFIFAANHFPYLADQFSNLYMKQQIGIWLTFIVLSGLVTGFLGNRGYLYKILTFLATMAYSLVFGVVRYILFLYLLQQFSILYMALMYFVFGPLFDFLYFVGIYSIFANKMVKMYDTGEGREDWEWL</sequence>
<protein>
    <submittedName>
        <fullName evidence="2">Uncharacterized protein</fullName>
    </submittedName>
</protein>
<dbReference type="Proteomes" id="UP000515860">
    <property type="component" value="Chromosome"/>
</dbReference>
<gene>
    <name evidence="2" type="ORF">H9Q79_00705</name>
</gene>
<dbReference type="EMBL" id="CP060635">
    <property type="protein sequence ID" value="QNM08863.1"/>
    <property type="molecule type" value="Genomic_DNA"/>
</dbReference>
<dbReference type="KEGG" id="whj:H9Q79_00705"/>
<reference evidence="2 3" key="1">
    <citation type="submission" date="2020-08" db="EMBL/GenBank/DDBJ databases">
        <authorList>
            <person name="Liu C."/>
            <person name="Sun Q."/>
        </authorList>
    </citation>
    <scope>NUCLEOTIDE SEQUENCE [LARGE SCALE GENOMIC DNA]</scope>
    <source>
        <strain evidence="2 3">NSJ-29</strain>
    </source>
</reference>
<feature type="transmembrane region" description="Helical" evidence="1">
    <location>
        <begin position="21"/>
        <end position="40"/>
    </location>
</feature>
<dbReference type="AlphaFoldDB" id="A0A7G9GDI1"/>
<feature type="transmembrane region" description="Helical" evidence="1">
    <location>
        <begin position="159"/>
        <end position="178"/>
    </location>
</feature>
<keyword evidence="1" id="KW-1133">Transmembrane helix</keyword>
<feature type="transmembrane region" description="Helical" evidence="1">
    <location>
        <begin position="185"/>
        <end position="209"/>
    </location>
</feature>
<feature type="transmembrane region" description="Helical" evidence="1">
    <location>
        <begin position="91"/>
        <end position="111"/>
    </location>
</feature>
<proteinExistence type="predicted"/>
<name>A0A7G9GDI1_9FIRM</name>
<feature type="transmembrane region" description="Helical" evidence="1">
    <location>
        <begin position="118"/>
        <end position="139"/>
    </location>
</feature>
<accession>A0A7G9GDI1</accession>